<feature type="domain" description="Nudix hydrolase" evidence="3">
    <location>
        <begin position="1"/>
        <end position="151"/>
    </location>
</feature>
<accession>A0ABW4GQV7</accession>
<proteinExistence type="predicted"/>
<dbReference type="PANTHER" id="PTHR43046:SF14">
    <property type="entry name" value="MUTT_NUDIX FAMILY PROTEIN"/>
    <property type="match status" value="1"/>
</dbReference>
<organism evidence="4 5">
    <name type="scientific">Nonomuraea guangzhouensis</name>
    <dbReference type="NCBI Taxonomy" id="1291555"/>
    <lineage>
        <taxon>Bacteria</taxon>
        <taxon>Bacillati</taxon>
        <taxon>Actinomycetota</taxon>
        <taxon>Actinomycetes</taxon>
        <taxon>Streptosporangiales</taxon>
        <taxon>Streptosporangiaceae</taxon>
        <taxon>Nonomuraea</taxon>
    </lineage>
</organism>
<evidence type="ECO:0000313" key="4">
    <source>
        <dbReference type="EMBL" id="MFD1544738.1"/>
    </source>
</evidence>
<keyword evidence="5" id="KW-1185">Reference proteome</keyword>
<sequence length="153" mass="16450">MPIPRAAAIVVDGDRVLIIKRFLRHSPGVGCVMCEAAEWQGPQCPGHDYAVLPGGHVEAGESAEVAALRELREETTLTGEIDRLLWTSAHNGRPAFYFLVTGVSGVPVLSGEEAAAHGPDNSFELRWVTAGEFEQVNLYPADVRSPLTSLLMG</sequence>
<dbReference type="InterPro" id="IPR000086">
    <property type="entry name" value="NUDIX_hydrolase_dom"/>
</dbReference>
<name>A0ABW4GQV7_9ACTN</name>
<evidence type="ECO:0000259" key="3">
    <source>
        <dbReference type="PROSITE" id="PS51462"/>
    </source>
</evidence>
<gene>
    <name evidence="4" type="ORF">ACFSJ0_47390</name>
</gene>
<comment type="caution">
    <text evidence="4">The sequence shown here is derived from an EMBL/GenBank/DDBJ whole genome shotgun (WGS) entry which is preliminary data.</text>
</comment>
<evidence type="ECO:0000313" key="5">
    <source>
        <dbReference type="Proteomes" id="UP001597097"/>
    </source>
</evidence>
<evidence type="ECO:0000256" key="2">
    <source>
        <dbReference type="ARBA" id="ARBA00022801"/>
    </source>
</evidence>
<dbReference type="GO" id="GO:0016787">
    <property type="term" value="F:hydrolase activity"/>
    <property type="evidence" value="ECO:0007669"/>
    <property type="project" value="UniProtKB-KW"/>
</dbReference>
<dbReference type="EMBL" id="JBHUCM010000044">
    <property type="protein sequence ID" value="MFD1544738.1"/>
    <property type="molecule type" value="Genomic_DNA"/>
</dbReference>
<dbReference type="Proteomes" id="UP001597097">
    <property type="component" value="Unassembled WGS sequence"/>
</dbReference>
<keyword evidence="2 4" id="KW-0378">Hydrolase</keyword>
<comment type="cofactor">
    <cofactor evidence="1">
        <name>Mg(2+)</name>
        <dbReference type="ChEBI" id="CHEBI:18420"/>
    </cofactor>
</comment>
<dbReference type="RefSeq" id="WP_219529464.1">
    <property type="nucleotide sequence ID" value="NZ_JAHKRM010000006.1"/>
</dbReference>
<dbReference type="PROSITE" id="PS00893">
    <property type="entry name" value="NUDIX_BOX"/>
    <property type="match status" value="1"/>
</dbReference>
<protein>
    <submittedName>
        <fullName evidence="4">NUDIX hydrolase</fullName>
    </submittedName>
</protein>
<dbReference type="PROSITE" id="PS51462">
    <property type="entry name" value="NUDIX"/>
    <property type="match status" value="1"/>
</dbReference>
<dbReference type="InterPro" id="IPR020084">
    <property type="entry name" value="NUDIX_hydrolase_CS"/>
</dbReference>
<reference evidence="5" key="1">
    <citation type="journal article" date="2019" name="Int. J. Syst. Evol. Microbiol.">
        <title>The Global Catalogue of Microorganisms (GCM) 10K type strain sequencing project: providing services to taxonomists for standard genome sequencing and annotation.</title>
        <authorList>
            <consortium name="The Broad Institute Genomics Platform"/>
            <consortium name="The Broad Institute Genome Sequencing Center for Infectious Disease"/>
            <person name="Wu L."/>
            <person name="Ma J."/>
        </authorList>
    </citation>
    <scope>NUCLEOTIDE SEQUENCE [LARGE SCALE GENOMIC DNA]</scope>
    <source>
        <strain evidence="5">CGMCC 1.15399</strain>
    </source>
</reference>
<dbReference type="PANTHER" id="PTHR43046">
    <property type="entry name" value="GDP-MANNOSE MANNOSYL HYDROLASE"/>
    <property type="match status" value="1"/>
</dbReference>
<dbReference type="Pfam" id="PF00293">
    <property type="entry name" value="NUDIX"/>
    <property type="match status" value="1"/>
</dbReference>
<evidence type="ECO:0000256" key="1">
    <source>
        <dbReference type="ARBA" id="ARBA00001946"/>
    </source>
</evidence>